<sequence>MSIGVVAGICVALFVAAGAFAHLRGRSTPGSPVGQALRWLVLAGAVGIAVAALPDALADSPVVPSLLAPPVLLALLALIAGGYGKAVVATSSAAALLMLLWGVFLASFLTPYFVFPALALGVAAVASIRPRDARQAAGA</sequence>
<feature type="transmembrane region" description="Helical" evidence="1">
    <location>
        <begin position="96"/>
        <end position="125"/>
    </location>
</feature>
<evidence type="ECO:0000256" key="1">
    <source>
        <dbReference type="SAM" id="Phobius"/>
    </source>
</evidence>
<accession>A0ABV9Y3J7</accession>
<reference evidence="3" key="1">
    <citation type="journal article" date="2019" name="Int. J. Syst. Evol. Microbiol.">
        <title>The Global Catalogue of Microorganisms (GCM) 10K type strain sequencing project: providing services to taxonomists for standard genome sequencing and annotation.</title>
        <authorList>
            <consortium name="The Broad Institute Genomics Platform"/>
            <consortium name="The Broad Institute Genome Sequencing Center for Infectious Disease"/>
            <person name="Wu L."/>
            <person name="Ma J."/>
        </authorList>
    </citation>
    <scope>NUCLEOTIDE SEQUENCE [LARGE SCALE GENOMIC DNA]</scope>
    <source>
        <strain evidence="3">KCTC 12848</strain>
    </source>
</reference>
<feature type="transmembrane region" description="Helical" evidence="1">
    <location>
        <begin position="66"/>
        <end position="84"/>
    </location>
</feature>
<keyword evidence="3" id="KW-1185">Reference proteome</keyword>
<keyword evidence="1" id="KW-1133">Transmembrane helix</keyword>
<dbReference type="RefSeq" id="WP_344039129.1">
    <property type="nucleotide sequence ID" value="NZ_BAAAKE010000014.1"/>
</dbReference>
<dbReference type="Proteomes" id="UP001595833">
    <property type="component" value="Unassembled WGS sequence"/>
</dbReference>
<proteinExistence type="predicted"/>
<organism evidence="2 3">
    <name type="scientific">Saccharothrix xinjiangensis</name>
    <dbReference type="NCBI Taxonomy" id="204798"/>
    <lineage>
        <taxon>Bacteria</taxon>
        <taxon>Bacillati</taxon>
        <taxon>Actinomycetota</taxon>
        <taxon>Actinomycetes</taxon>
        <taxon>Pseudonocardiales</taxon>
        <taxon>Pseudonocardiaceae</taxon>
        <taxon>Saccharothrix</taxon>
    </lineage>
</organism>
<dbReference type="EMBL" id="JBHSJB010000025">
    <property type="protein sequence ID" value="MFC5056976.1"/>
    <property type="molecule type" value="Genomic_DNA"/>
</dbReference>
<keyword evidence="1" id="KW-0472">Membrane</keyword>
<evidence type="ECO:0000313" key="3">
    <source>
        <dbReference type="Proteomes" id="UP001595833"/>
    </source>
</evidence>
<comment type="caution">
    <text evidence="2">The sequence shown here is derived from an EMBL/GenBank/DDBJ whole genome shotgun (WGS) entry which is preliminary data.</text>
</comment>
<evidence type="ECO:0000313" key="2">
    <source>
        <dbReference type="EMBL" id="MFC5056976.1"/>
    </source>
</evidence>
<name>A0ABV9Y3J7_9PSEU</name>
<gene>
    <name evidence="2" type="ORF">ACFPFM_24915</name>
</gene>
<protein>
    <submittedName>
        <fullName evidence="2">Uncharacterized protein</fullName>
    </submittedName>
</protein>
<keyword evidence="1" id="KW-0812">Transmembrane</keyword>
<feature type="transmembrane region" description="Helical" evidence="1">
    <location>
        <begin position="37"/>
        <end position="54"/>
    </location>
</feature>